<sequence>MMMKNRVMSLKKVSVALRHRSMATAVETAVFDNPIVNGTHIPSELPARELAPLSNKTGPVSTSHWDEQWGEDKITSAIQDNVMATWGPSSTMKHVPQIVKGEGIYLYDNEGKEYMDWTSQAVCSNLGHTVPETVATAVDDQMRTLPFLYGGLGMSEIRARLSSLLSELTPGDLNGFLFPSGGSDANEAAIRIARGYTGKHKVLSHYRSYHGGTTSSLAATGDFRRWFGEAGATGFIKCFGPSPFHFSMGESDDEVAERSLNMLEEQILMEGPNTIAAMLMESIVGAGGCLILPEKYVQGVRSICDKYGIVLIMDEVMMGFGRTGTFWGFQHYAGVVPDVVTSAKGLTGSYLPLAMVAVRQPIKDFFEEQSIGWGSTYQAHPVALRCAYECIKYTLDNDIVGNSKRMEAVMIEETQKLVDNHPSVLQGRAKGLFGCVDTVDPSGRLTQNLQGPMPPANAAFKRAYHEEGLYGLLRLPLIHTAPPLIITEPELREGFQRLSTAIDRTLDREFR</sequence>
<dbReference type="GO" id="GO:0005829">
    <property type="term" value="C:cytosol"/>
    <property type="evidence" value="ECO:0007669"/>
    <property type="project" value="TreeGrafter"/>
</dbReference>
<evidence type="ECO:0000313" key="4">
    <source>
        <dbReference type="EMBL" id="CAD9449075.1"/>
    </source>
</evidence>
<dbReference type="Gene3D" id="3.90.1150.10">
    <property type="entry name" value="Aspartate Aminotransferase, domain 1"/>
    <property type="match status" value="1"/>
</dbReference>
<evidence type="ECO:0000256" key="3">
    <source>
        <dbReference type="RuleBase" id="RU003560"/>
    </source>
</evidence>
<dbReference type="InterPro" id="IPR015422">
    <property type="entry name" value="PyrdxlP-dep_Trfase_small"/>
</dbReference>
<dbReference type="InterPro" id="IPR005814">
    <property type="entry name" value="Aminotrans_3"/>
</dbReference>
<comment type="similarity">
    <text evidence="1 3">Belongs to the class-III pyridoxal-phosphate-dependent aminotransferase family.</text>
</comment>
<keyword evidence="2 3" id="KW-0663">Pyridoxal phosphate</keyword>
<dbReference type="InterPro" id="IPR015421">
    <property type="entry name" value="PyrdxlP-dep_Trfase_major"/>
</dbReference>
<dbReference type="GO" id="GO:0030170">
    <property type="term" value="F:pyridoxal phosphate binding"/>
    <property type="evidence" value="ECO:0007669"/>
    <property type="project" value="InterPro"/>
</dbReference>
<dbReference type="Gene3D" id="3.40.640.10">
    <property type="entry name" value="Type I PLP-dependent aspartate aminotransferase-like (Major domain)"/>
    <property type="match status" value="1"/>
</dbReference>
<proteinExistence type="inferred from homology"/>
<dbReference type="GO" id="GO:0008483">
    <property type="term" value="F:transaminase activity"/>
    <property type="evidence" value="ECO:0007669"/>
    <property type="project" value="InterPro"/>
</dbReference>
<dbReference type="CDD" id="cd00610">
    <property type="entry name" value="OAT_like"/>
    <property type="match status" value="1"/>
</dbReference>
<gene>
    <name evidence="4" type="ORF">DSPE1174_LOCUS20630</name>
</gene>
<dbReference type="Pfam" id="PF00202">
    <property type="entry name" value="Aminotran_3"/>
    <property type="match status" value="1"/>
</dbReference>
<protein>
    <submittedName>
        <fullName evidence="4">Uncharacterized protein</fullName>
    </submittedName>
</protein>
<accession>A0A7S2DAM4</accession>
<dbReference type="InterPro" id="IPR015424">
    <property type="entry name" value="PyrdxlP-dep_Trfase"/>
</dbReference>
<dbReference type="AlphaFoldDB" id="A0A7S2DAM4"/>
<dbReference type="InterPro" id="IPR049704">
    <property type="entry name" value="Aminotrans_3_PPA_site"/>
</dbReference>
<evidence type="ECO:0000256" key="2">
    <source>
        <dbReference type="ARBA" id="ARBA00022898"/>
    </source>
</evidence>
<name>A0A7S2DAM4_9STRA</name>
<dbReference type="EMBL" id="HBGS01040196">
    <property type="protein sequence ID" value="CAD9449075.1"/>
    <property type="molecule type" value="Transcribed_RNA"/>
</dbReference>
<dbReference type="PANTHER" id="PTHR43094">
    <property type="entry name" value="AMINOTRANSFERASE"/>
    <property type="match status" value="1"/>
</dbReference>
<organism evidence="4">
    <name type="scientific">Octactis speculum</name>
    <dbReference type="NCBI Taxonomy" id="3111310"/>
    <lineage>
        <taxon>Eukaryota</taxon>
        <taxon>Sar</taxon>
        <taxon>Stramenopiles</taxon>
        <taxon>Ochrophyta</taxon>
        <taxon>Dictyochophyceae</taxon>
        <taxon>Dictyochales</taxon>
        <taxon>Dictyochaceae</taxon>
        <taxon>Octactis</taxon>
    </lineage>
</organism>
<reference evidence="4" key="1">
    <citation type="submission" date="2021-01" db="EMBL/GenBank/DDBJ databases">
        <authorList>
            <person name="Corre E."/>
            <person name="Pelletier E."/>
            <person name="Niang G."/>
            <person name="Scheremetjew M."/>
            <person name="Finn R."/>
            <person name="Kale V."/>
            <person name="Holt S."/>
            <person name="Cochrane G."/>
            <person name="Meng A."/>
            <person name="Brown T."/>
            <person name="Cohen L."/>
        </authorList>
    </citation>
    <scope>NUCLEOTIDE SEQUENCE</scope>
    <source>
        <strain evidence="4">CCMP1381</strain>
    </source>
</reference>
<dbReference type="SUPFAM" id="SSF53383">
    <property type="entry name" value="PLP-dependent transferases"/>
    <property type="match status" value="1"/>
</dbReference>
<dbReference type="PROSITE" id="PS00600">
    <property type="entry name" value="AA_TRANSFER_CLASS_3"/>
    <property type="match status" value="1"/>
</dbReference>
<evidence type="ECO:0000256" key="1">
    <source>
        <dbReference type="ARBA" id="ARBA00008954"/>
    </source>
</evidence>
<dbReference type="PANTHER" id="PTHR43094:SF1">
    <property type="entry name" value="AMINOTRANSFERASE CLASS-III"/>
    <property type="match status" value="1"/>
</dbReference>